<comment type="catalytic activity">
    <reaction evidence="6">
        <text>Couples ATP hydrolysis with the unwinding of duplex DNA by translocating in the 3'-5' direction.</text>
        <dbReference type="EC" id="5.6.2.4"/>
    </reaction>
</comment>
<evidence type="ECO:0000256" key="9">
    <source>
        <dbReference type="SAM" id="MobiDB-lite"/>
    </source>
</evidence>
<evidence type="ECO:0000259" key="10">
    <source>
        <dbReference type="Pfam" id="PF00580"/>
    </source>
</evidence>
<comment type="caution">
    <text evidence="12">The sequence shown here is derived from an EMBL/GenBank/DDBJ whole genome shotgun (WGS) entry which is preliminary data.</text>
</comment>
<dbReference type="PANTHER" id="PTHR11070">
    <property type="entry name" value="UVRD / RECB / PCRA DNA HELICASE FAMILY MEMBER"/>
    <property type="match status" value="1"/>
</dbReference>
<name>A0ABU9C895_9BURK</name>
<dbReference type="InterPro" id="IPR014016">
    <property type="entry name" value="UvrD-like_ATP-bd"/>
</dbReference>
<dbReference type="Pfam" id="PF13361">
    <property type="entry name" value="UvrD_C"/>
    <property type="match status" value="1"/>
</dbReference>
<dbReference type="EC" id="5.6.2.4" evidence="7"/>
<evidence type="ECO:0000256" key="1">
    <source>
        <dbReference type="ARBA" id="ARBA00022741"/>
    </source>
</evidence>
<feature type="region of interest" description="Disordered" evidence="9">
    <location>
        <begin position="486"/>
        <end position="574"/>
    </location>
</feature>
<dbReference type="PANTHER" id="PTHR11070:SF30">
    <property type="entry name" value="F-BOX DNA HELICASE 1"/>
    <property type="match status" value="1"/>
</dbReference>
<evidence type="ECO:0000256" key="4">
    <source>
        <dbReference type="ARBA" id="ARBA00022840"/>
    </source>
</evidence>
<protein>
    <recommendedName>
        <fullName evidence="7">DNA 3'-5' helicase</fullName>
        <ecNumber evidence="7">5.6.2.4</ecNumber>
    </recommendedName>
</protein>
<evidence type="ECO:0000256" key="2">
    <source>
        <dbReference type="ARBA" id="ARBA00022801"/>
    </source>
</evidence>
<organism evidence="12 13">
    <name type="scientific">Ideonella margarita</name>
    <dbReference type="NCBI Taxonomy" id="2984191"/>
    <lineage>
        <taxon>Bacteria</taxon>
        <taxon>Pseudomonadati</taxon>
        <taxon>Pseudomonadota</taxon>
        <taxon>Betaproteobacteria</taxon>
        <taxon>Burkholderiales</taxon>
        <taxon>Sphaerotilaceae</taxon>
        <taxon>Ideonella</taxon>
    </lineage>
</organism>
<proteinExistence type="predicted"/>
<evidence type="ECO:0000259" key="11">
    <source>
        <dbReference type="Pfam" id="PF13361"/>
    </source>
</evidence>
<keyword evidence="2" id="KW-0378">Hydrolase</keyword>
<evidence type="ECO:0000256" key="6">
    <source>
        <dbReference type="ARBA" id="ARBA00034617"/>
    </source>
</evidence>
<dbReference type="InterPro" id="IPR000212">
    <property type="entry name" value="DNA_helicase_UvrD/REP"/>
</dbReference>
<keyword evidence="4" id="KW-0067">ATP-binding</keyword>
<dbReference type="Proteomes" id="UP001379945">
    <property type="component" value="Unassembled WGS sequence"/>
</dbReference>
<dbReference type="RefSeq" id="WP_341400430.1">
    <property type="nucleotide sequence ID" value="NZ_JBBUTI010000013.1"/>
</dbReference>
<keyword evidence="1" id="KW-0547">Nucleotide-binding</keyword>
<dbReference type="SUPFAM" id="SSF52540">
    <property type="entry name" value="P-loop containing nucleoside triphosphate hydrolases"/>
    <property type="match status" value="1"/>
</dbReference>
<gene>
    <name evidence="12" type="ORF">AACH00_17325</name>
</gene>
<feature type="compositionally biased region" description="Polar residues" evidence="9">
    <location>
        <begin position="542"/>
        <end position="564"/>
    </location>
</feature>
<sequence length="586" mass="63974">MALTSEQESAVELFKYAKSLKISAFAGAGKTTTLTEIGKSTTKSGVYLAFNRSIALEAGSRFPKTVDCRTTHSLALRSLPPQFRNNQAKLFDALQGNRVAQLLNLEEIYVADVLLTPRTLGYLTARTVQRFCQSESDEITRRHVPMTGKLEKMSANDAKVFSTYVTRMARHLWGRMSDANDVAPLGHDGYLKLWSLSRPELHYDYILLDEAQDTNGAVLSVLKSQQAQLTLVGDRHQQIYAWRGAVNAMANIETEAESALTQSFRFGPEIARVANQILADLEEPLALRGNPAIQSSVATSGSARAVLCRTNVGVIEVVLNALDQYMRPYVIGGVGDLIRMLEDVTRLKSFQPADTPDLFGFQSWDEVVTFSQSEDGESLRTFVKIVNQKGEVNLIKALQSVAESESDAALVVTTGHKAKGREWASVELYSDFKPAKFSVKGSPKMVVDAEAARLLYVACTRPKQMLIVPSAMARAWAVPEAEPSVRARAKPASDPQEASARHQSTYTAPKPPKPEVPSIAKTARKSGDTRNPAHSGGGSGSADPTTTRAANSSKEQPKPHSTAQRVRPKGDAPSLMESIFKAFFGR</sequence>
<evidence type="ECO:0000313" key="13">
    <source>
        <dbReference type="Proteomes" id="UP001379945"/>
    </source>
</evidence>
<evidence type="ECO:0000256" key="8">
    <source>
        <dbReference type="ARBA" id="ARBA00048988"/>
    </source>
</evidence>
<dbReference type="InterPro" id="IPR014017">
    <property type="entry name" value="DNA_helicase_UvrD-like_C"/>
</dbReference>
<keyword evidence="13" id="KW-1185">Reference proteome</keyword>
<feature type="domain" description="UvrD-like helicase ATP-binding" evidence="10">
    <location>
        <begin position="3"/>
        <end position="248"/>
    </location>
</feature>
<comment type="catalytic activity">
    <reaction evidence="8">
        <text>ATP + H2O = ADP + phosphate + H(+)</text>
        <dbReference type="Rhea" id="RHEA:13065"/>
        <dbReference type="ChEBI" id="CHEBI:15377"/>
        <dbReference type="ChEBI" id="CHEBI:15378"/>
        <dbReference type="ChEBI" id="CHEBI:30616"/>
        <dbReference type="ChEBI" id="CHEBI:43474"/>
        <dbReference type="ChEBI" id="CHEBI:456216"/>
        <dbReference type="EC" id="5.6.2.4"/>
    </reaction>
</comment>
<evidence type="ECO:0000256" key="7">
    <source>
        <dbReference type="ARBA" id="ARBA00034808"/>
    </source>
</evidence>
<dbReference type="InterPro" id="IPR027417">
    <property type="entry name" value="P-loop_NTPase"/>
</dbReference>
<evidence type="ECO:0000313" key="12">
    <source>
        <dbReference type="EMBL" id="MEK8048117.1"/>
    </source>
</evidence>
<dbReference type="EMBL" id="JBBUTI010000013">
    <property type="protein sequence ID" value="MEK8048117.1"/>
    <property type="molecule type" value="Genomic_DNA"/>
</dbReference>
<evidence type="ECO:0000256" key="5">
    <source>
        <dbReference type="ARBA" id="ARBA00023235"/>
    </source>
</evidence>
<feature type="domain" description="UvrD-like helicase C-terminal" evidence="11">
    <location>
        <begin position="381"/>
        <end position="468"/>
    </location>
</feature>
<keyword evidence="5" id="KW-0413">Isomerase</keyword>
<dbReference type="Gene3D" id="3.40.50.300">
    <property type="entry name" value="P-loop containing nucleotide triphosphate hydrolases"/>
    <property type="match status" value="2"/>
</dbReference>
<evidence type="ECO:0000256" key="3">
    <source>
        <dbReference type="ARBA" id="ARBA00022806"/>
    </source>
</evidence>
<reference evidence="12 13" key="1">
    <citation type="submission" date="2024-04" db="EMBL/GenBank/DDBJ databases">
        <title>Novel species of the genus Ideonella isolated from streams.</title>
        <authorList>
            <person name="Lu H."/>
        </authorList>
    </citation>
    <scope>NUCLEOTIDE SEQUENCE [LARGE SCALE GENOMIC DNA]</scope>
    <source>
        <strain evidence="12 13">LYT19W</strain>
    </source>
</reference>
<keyword evidence="3" id="KW-0347">Helicase</keyword>
<dbReference type="Pfam" id="PF00580">
    <property type="entry name" value="UvrD-helicase"/>
    <property type="match status" value="1"/>
</dbReference>
<accession>A0ABU9C895</accession>